<feature type="binding site" evidence="8">
    <location>
        <begin position="33"/>
        <end position="38"/>
    </location>
    <ligand>
        <name>ATP</name>
        <dbReference type="ChEBI" id="CHEBI:30616"/>
    </ligand>
</feature>
<keyword evidence="6 8" id="KW-0067">ATP-binding</keyword>
<evidence type="ECO:0000256" key="3">
    <source>
        <dbReference type="ARBA" id="ARBA00022598"/>
    </source>
</evidence>
<evidence type="ECO:0000256" key="1">
    <source>
        <dbReference type="ARBA" id="ARBA00004496"/>
    </source>
</evidence>
<feature type="domain" description="Lysidine-tRNA(Ile) synthetase C-terminal" evidence="9">
    <location>
        <begin position="397"/>
        <end position="470"/>
    </location>
</feature>
<accession>A0A1I2HR11</accession>
<evidence type="ECO:0000313" key="10">
    <source>
        <dbReference type="EMBL" id="SFF31750.1"/>
    </source>
</evidence>
<proteinExistence type="inferred from homology"/>
<dbReference type="SMART" id="SM00977">
    <property type="entry name" value="TilS_C"/>
    <property type="match status" value="1"/>
</dbReference>
<evidence type="ECO:0000313" key="11">
    <source>
        <dbReference type="Proteomes" id="UP000198855"/>
    </source>
</evidence>
<comment type="catalytic activity">
    <reaction evidence="7 8">
        <text>cytidine(34) in tRNA(Ile2) + L-lysine + ATP = lysidine(34) in tRNA(Ile2) + AMP + diphosphate + H(+)</text>
        <dbReference type="Rhea" id="RHEA:43744"/>
        <dbReference type="Rhea" id="RHEA-COMP:10625"/>
        <dbReference type="Rhea" id="RHEA-COMP:10670"/>
        <dbReference type="ChEBI" id="CHEBI:15378"/>
        <dbReference type="ChEBI" id="CHEBI:30616"/>
        <dbReference type="ChEBI" id="CHEBI:32551"/>
        <dbReference type="ChEBI" id="CHEBI:33019"/>
        <dbReference type="ChEBI" id="CHEBI:82748"/>
        <dbReference type="ChEBI" id="CHEBI:83665"/>
        <dbReference type="ChEBI" id="CHEBI:456215"/>
        <dbReference type="EC" id="6.3.4.19"/>
    </reaction>
</comment>
<dbReference type="EMBL" id="FOMT01000008">
    <property type="protein sequence ID" value="SFF31750.1"/>
    <property type="molecule type" value="Genomic_DNA"/>
</dbReference>
<evidence type="ECO:0000256" key="6">
    <source>
        <dbReference type="ARBA" id="ARBA00022840"/>
    </source>
</evidence>
<dbReference type="Pfam" id="PF01171">
    <property type="entry name" value="ATP_bind_3"/>
    <property type="match status" value="1"/>
</dbReference>
<dbReference type="GO" id="GO:0005737">
    <property type="term" value="C:cytoplasm"/>
    <property type="evidence" value="ECO:0007669"/>
    <property type="project" value="UniProtKB-SubCell"/>
</dbReference>
<dbReference type="PANTHER" id="PTHR43033:SF1">
    <property type="entry name" value="TRNA(ILE)-LYSIDINE SYNTHASE-RELATED"/>
    <property type="match status" value="1"/>
</dbReference>
<dbReference type="AlphaFoldDB" id="A0A1I2HR11"/>
<dbReference type="RefSeq" id="WP_091190570.1">
    <property type="nucleotide sequence ID" value="NZ_FOMT01000008.1"/>
</dbReference>
<evidence type="ECO:0000259" key="9">
    <source>
        <dbReference type="SMART" id="SM00977"/>
    </source>
</evidence>
<dbReference type="GO" id="GO:0032267">
    <property type="term" value="F:tRNA(Ile)-lysidine synthase activity"/>
    <property type="evidence" value="ECO:0007669"/>
    <property type="project" value="UniProtKB-EC"/>
</dbReference>
<dbReference type="EC" id="6.3.4.19" evidence="8"/>
<dbReference type="HAMAP" id="MF_01161">
    <property type="entry name" value="tRNA_Ile_lys_synt"/>
    <property type="match status" value="1"/>
</dbReference>
<protein>
    <recommendedName>
        <fullName evidence="8">tRNA(Ile)-lysidine synthase</fullName>
        <ecNumber evidence="8">6.3.4.19</ecNumber>
    </recommendedName>
    <alternativeName>
        <fullName evidence="8">tRNA(Ile)-2-lysyl-cytidine synthase</fullName>
    </alternativeName>
    <alternativeName>
        <fullName evidence="8">tRNA(Ile)-lysidine synthetase</fullName>
    </alternativeName>
</protein>
<dbReference type="SUPFAM" id="SSF52402">
    <property type="entry name" value="Adenine nucleotide alpha hydrolases-like"/>
    <property type="match status" value="1"/>
</dbReference>
<keyword evidence="5 8" id="KW-0547">Nucleotide-binding</keyword>
<evidence type="ECO:0000256" key="8">
    <source>
        <dbReference type="HAMAP-Rule" id="MF_01161"/>
    </source>
</evidence>
<comment type="function">
    <text evidence="8">Ligates lysine onto the cytidine present at position 34 of the AUA codon-specific tRNA(Ile) that contains the anticodon CAU, in an ATP-dependent manner. Cytidine is converted to lysidine, thus changing the amino acid specificity of the tRNA from methionine to isoleucine.</text>
</comment>
<dbReference type="STRING" id="1045775.SAMN05216378_5933"/>
<reference evidence="11" key="1">
    <citation type="submission" date="2016-10" db="EMBL/GenBank/DDBJ databases">
        <authorList>
            <person name="Varghese N."/>
            <person name="Submissions S."/>
        </authorList>
    </citation>
    <scope>NUCLEOTIDE SEQUENCE [LARGE SCALE GENOMIC DNA]</scope>
    <source>
        <strain evidence="11">CGMCC 1.10784</strain>
    </source>
</reference>
<dbReference type="InterPro" id="IPR012795">
    <property type="entry name" value="tRNA_Ile_lys_synt_N"/>
</dbReference>
<dbReference type="GO" id="GO:0005524">
    <property type="term" value="F:ATP binding"/>
    <property type="evidence" value="ECO:0007669"/>
    <property type="project" value="UniProtKB-UniRule"/>
</dbReference>
<dbReference type="CDD" id="cd01992">
    <property type="entry name" value="TilS_N"/>
    <property type="match status" value="1"/>
</dbReference>
<evidence type="ECO:0000256" key="2">
    <source>
        <dbReference type="ARBA" id="ARBA00022490"/>
    </source>
</evidence>
<dbReference type="GO" id="GO:0006400">
    <property type="term" value="P:tRNA modification"/>
    <property type="evidence" value="ECO:0007669"/>
    <property type="project" value="UniProtKB-UniRule"/>
</dbReference>
<dbReference type="OrthoDB" id="9807403at2"/>
<dbReference type="InterPro" id="IPR012094">
    <property type="entry name" value="tRNA_Ile_lys_synt"/>
</dbReference>
<dbReference type="InterPro" id="IPR014729">
    <property type="entry name" value="Rossmann-like_a/b/a_fold"/>
</dbReference>
<dbReference type="SUPFAM" id="SSF56037">
    <property type="entry name" value="PheT/TilS domain"/>
    <property type="match status" value="1"/>
</dbReference>
<dbReference type="PANTHER" id="PTHR43033">
    <property type="entry name" value="TRNA(ILE)-LYSIDINE SYNTHASE-RELATED"/>
    <property type="match status" value="1"/>
</dbReference>
<dbReference type="InterPro" id="IPR012796">
    <property type="entry name" value="Lysidine-tRNA-synth_C"/>
</dbReference>
<comment type="domain">
    <text evidence="8">The N-terminal region contains the highly conserved SGGXDS motif, predicted to be a P-loop motif involved in ATP binding.</text>
</comment>
<dbReference type="Gene3D" id="1.20.59.20">
    <property type="match status" value="1"/>
</dbReference>
<keyword evidence="2 8" id="KW-0963">Cytoplasm</keyword>
<dbReference type="NCBIfam" id="TIGR02433">
    <property type="entry name" value="lysidine_TilS_C"/>
    <property type="match status" value="1"/>
</dbReference>
<keyword evidence="11" id="KW-1185">Reference proteome</keyword>
<comment type="subcellular location">
    <subcellularLocation>
        <location evidence="1 8">Cytoplasm</location>
    </subcellularLocation>
</comment>
<dbReference type="SUPFAM" id="SSF82829">
    <property type="entry name" value="MesJ substrate recognition domain-like"/>
    <property type="match status" value="1"/>
</dbReference>
<keyword evidence="3 8" id="KW-0436">Ligase</keyword>
<sequence length="475" mass="53260">METGDHKLLTEMMKCAATEQLWSKGDRIVAAVSGGPDSMALLHLLCMAARQDQLTIIAAHVNHGFRKEASRQEAEVVRQYAAQLGISFEMIELDMPAYIEETGMNAQSAAREKRYAFLHETAAKYGASAIALAHHADDQAETVLMRVIRGAGLTGLAGMAAKRQEKNVELIRPLLRMNKSDIVRYCSGQDIPYCLDSSNNERYYFRNVVRLDVIPYLSQFNPQLTHSLRRIADVAGAEDDWMEHEGQRLFATLVTSAPDECKVDAGMLNGLHVALQRRLIKLILNYLSKDAEIASFDAIEKMRLAAAPVAPSTWRYDAGSGVRCIREYSSMRWVRVLNASESLEEGYAYSISRNSGAVDLTAGGRTLYMEWQKRGEAVMPAGRNEVCFDADKLVFPLKVRNRLPGDRIQVLGLNGSKKVQDMFVDEKIAPSERERYPLLVDAEDRLLWVPGIRRSSHALTGHETTDFLFIRMENE</sequence>
<dbReference type="Proteomes" id="UP000198855">
    <property type="component" value="Unassembled WGS sequence"/>
</dbReference>
<dbReference type="Pfam" id="PF11734">
    <property type="entry name" value="TilS_C"/>
    <property type="match status" value="1"/>
</dbReference>
<organism evidence="10 11">
    <name type="scientific">Paenibacillus catalpae</name>
    <dbReference type="NCBI Taxonomy" id="1045775"/>
    <lineage>
        <taxon>Bacteria</taxon>
        <taxon>Bacillati</taxon>
        <taxon>Bacillota</taxon>
        <taxon>Bacilli</taxon>
        <taxon>Bacillales</taxon>
        <taxon>Paenibacillaceae</taxon>
        <taxon>Paenibacillus</taxon>
    </lineage>
</organism>
<evidence type="ECO:0000256" key="7">
    <source>
        <dbReference type="ARBA" id="ARBA00048539"/>
    </source>
</evidence>
<keyword evidence="4 8" id="KW-0819">tRNA processing</keyword>
<dbReference type="Gene3D" id="3.40.50.620">
    <property type="entry name" value="HUPs"/>
    <property type="match status" value="1"/>
</dbReference>
<name>A0A1I2HR11_9BACL</name>
<evidence type="ECO:0000256" key="5">
    <source>
        <dbReference type="ARBA" id="ARBA00022741"/>
    </source>
</evidence>
<dbReference type="InterPro" id="IPR011063">
    <property type="entry name" value="TilS/TtcA_N"/>
</dbReference>
<comment type="similarity">
    <text evidence="8">Belongs to the tRNA(Ile)-lysidine synthase family.</text>
</comment>
<gene>
    <name evidence="8" type="primary">tilS</name>
    <name evidence="10" type="ORF">SAMN05216378_5933</name>
</gene>
<dbReference type="NCBIfam" id="TIGR02432">
    <property type="entry name" value="lysidine_TilS_N"/>
    <property type="match status" value="1"/>
</dbReference>
<evidence type="ECO:0000256" key="4">
    <source>
        <dbReference type="ARBA" id="ARBA00022694"/>
    </source>
</evidence>